<dbReference type="Gene3D" id="3.40.50.1820">
    <property type="entry name" value="alpha/beta hydrolase"/>
    <property type="match status" value="1"/>
</dbReference>
<dbReference type="InterPro" id="IPR029058">
    <property type="entry name" value="AB_hydrolase_fold"/>
</dbReference>
<protein>
    <recommendedName>
        <fullName evidence="1">Peptidase S9 prolyl oligopeptidase catalytic domain-containing protein</fullName>
    </recommendedName>
</protein>
<dbReference type="InterPro" id="IPR050261">
    <property type="entry name" value="FrsA_esterase"/>
</dbReference>
<dbReference type="EMBL" id="CP024608">
    <property type="protein sequence ID" value="ATQ73737.1"/>
    <property type="molecule type" value="Genomic_DNA"/>
</dbReference>
<keyword evidence="3" id="KW-1185">Reference proteome</keyword>
<evidence type="ECO:0000313" key="2">
    <source>
        <dbReference type="EMBL" id="ATQ73737.1"/>
    </source>
</evidence>
<reference evidence="2" key="1">
    <citation type="submission" date="2017-10" db="EMBL/GenBank/DDBJ databases">
        <title>Massilia psychrophilum sp. nov., a novel purple-pigmented bacterium isolated from Tianshan glacier, Xinjiang Municipality, China.</title>
        <authorList>
            <person name="Wang H."/>
        </authorList>
    </citation>
    <scope>NUCLEOTIDE SEQUENCE [LARGE SCALE GENOMIC DNA]</scope>
    <source>
        <strain evidence="2">B2</strain>
    </source>
</reference>
<dbReference type="PANTHER" id="PTHR22946:SF12">
    <property type="entry name" value="CONIDIAL PIGMENT BIOSYNTHESIS PROTEIN AYG1 (AFU_ORTHOLOGUE AFUA_2G17550)"/>
    <property type="match status" value="1"/>
</dbReference>
<dbReference type="KEGG" id="mass:CR152_03830"/>
<dbReference type="PANTHER" id="PTHR22946">
    <property type="entry name" value="DIENELACTONE HYDROLASE DOMAIN-CONTAINING PROTEIN-RELATED"/>
    <property type="match status" value="1"/>
</dbReference>
<dbReference type="GO" id="GO:0008236">
    <property type="term" value="F:serine-type peptidase activity"/>
    <property type="evidence" value="ECO:0007669"/>
    <property type="project" value="InterPro"/>
</dbReference>
<dbReference type="GO" id="GO:0006508">
    <property type="term" value="P:proteolysis"/>
    <property type="evidence" value="ECO:0007669"/>
    <property type="project" value="InterPro"/>
</dbReference>
<proteinExistence type="predicted"/>
<gene>
    <name evidence="2" type="ORF">CR152_03830</name>
</gene>
<accession>A0A2D2DFI6</accession>
<organism evidence="2 3">
    <name type="scientific">Massilia violaceinigra</name>
    <dbReference type="NCBI Taxonomy" id="2045208"/>
    <lineage>
        <taxon>Bacteria</taxon>
        <taxon>Pseudomonadati</taxon>
        <taxon>Pseudomonadota</taxon>
        <taxon>Betaproteobacteria</taxon>
        <taxon>Burkholderiales</taxon>
        <taxon>Oxalobacteraceae</taxon>
        <taxon>Telluria group</taxon>
        <taxon>Massilia</taxon>
    </lineage>
</organism>
<dbReference type="AlphaFoldDB" id="A0A2D2DFI6"/>
<dbReference type="OrthoDB" id="8564128at2"/>
<dbReference type="RefSeq" id="WP_099873757.1">
    <property type="nucleotide sequence ID" value="NZ_CP024608.1"/>
</dbReference>
<name>A0A2D2DFI6_9BURK</name>
<dbReference type="Pfam" id="PF00326">
    <property type="entry name" value="Peptidase_S9"/>
    <property type="match status" value="1"/>
</dbReference>
<evidence type="ECO:0000313" key="3">
    <source>
        <dbReference type="Proteomes" id="UP000229897"/>
    </source>
</evidence>
<sequence length="394" mass="43407">MANIENSEYYSLMDRVASKAVRGLSAIVGVKNIMLPFWNRWRASLIGEETISKFLGSINTINDWPDAVIKIIGEEQAKLQAIMASGTQGERITALRRLSYLCHMGQWGCLGLTVQKRYCYRLSRDYYIAAEQQAHGASYRRVGVPWKGATCWGNLHLPKSGSGPFPLVVIIHGMDDTKEEHLTTENALQERGYAVFCFDGPGQGEALFCDEIVWPEDFNDFTSAAIDVLCAQHDCDSQRVGVIGISWGGTWAIKLAASDKRIKGVLDLGGPINASTFMKIPFFLKSKSFQVLGPVASQHVENNTAFAIDSIDLLREVSCPVRIVHGDKDPLVKTSDKQWLLDRLDELHPGVRHSLLVHPTGDHCCTGQAAQVRADTAAFFDEALAAREVEPAGA</sequence>
<dbReference type="InterPro" id="IPR001375">
    <property type="entry name" value="Peptidase_S9_cat"/>
</dbReference>
<dbReference type="Proteomes" id="UP000229897">
    <property type="component" value="Chromosome"/>
</dbReference>
<feature type="domain" description="Peptidase S9 prolyl oligopeptidase catalytic" evidence="1">
    <location>
        <begin position="188"/>
        <end position="385"/>
    </location>
</feature>
<dbReference type="SUPFAM" id="SSF53474">
    <property type="entry name" value="alpha/beta-Hydrolases"/>
    <property type="match status" value="1"/>
</dbReference>
<evidence type="ECO:0000259" key="1">
    <source>
        <dbReference type="Pfam" id="PF00326"/>
    </source>
</evidence>